<keyword evidence="1" id="KW-0479">Metal-binding</keyword>
<dbReference type="InterPro" id="IPR013087">
    <property type="entry name" value="Znf_C2H2_type"/>
</dbReference>
<keyword evidence="1" id="KW-0862">Zinc</keyword>
<dbReference type="PROSITE" id="PS50157">
    <property type="entry name" value="ZINC_FINGER_C2H2_2"/>
    <property type="match status" value="1"/>
</dbReference>
<dbReference type="SMART" id="SM00355">
    <property type="entry name" value="ZnF_C2H2"/>
    <property type="match status" value="2"/>
</dbReference>
<dbReference type="GO" id="GO:0008270">
    <property type="term" value="F:zinc ion binding"/>
    <property type="evidence" value="ECO:0007669"/>
    <property type="project" value="UniProtKB-KW"/>
</dbReference>
<dbReference type="STRING" id="2070753.A0A3A2ZMK1"/>
<evidence type="ECO:0000256" key="2">
    <source>
        <dbReference type="SAM" id="MobiDB-lite"/>
    </source>
</evidence>
<evidence type="ECO:0000313" key="5">
    <source>
        <dbReference type="Proteomes" id="UP000266188"/>
    </source>
</evidence>
<evidence type="ECO:0000259" key="3">
    <source>
        <dbReference type="PROSITE" id="PS50157"/>
    </source>
</evidence>
<dbReference type="Proteomes" id="UP000266188">
    <property type="component" value="Unassembled WGS sequence"/>
</dbReference>
<feature type="compositionally biased region" description="Polar residues" evidence="2">
    <location>
        <begin position="1"/>
        <end position="16"/>
    </location>
</feature>
<accession>A0A3A2ZMK1</accession>
<keyword evidence="1" id="KW-0863">Zinc-finger</keyword>
<dbReference type="PROSITE" id="PS00028">
    <property type="entry name" value="ZINC_FINGER_C2H2_1"/>
    <property type="match status" value="1"/>
</dbReference>
<gene>
    <name evidence="4" type="ORF">PHISCL_03281</name>
</gene>
<dbReference type="Gene3D" id="3.30.160.60">
    <property type="entry name" value="Classic Zinc Finger"/>
    <property type="match status" value="1"/>
</dbReference>
<feature type="domain" description="C2H2-type" evidence="3">
    <location>
        <begin position="241"/>
        <end position="269"/>
    </location>
</feature>
<dbReference type="AlphaFoldDB" id="A0A3A2ZMK1"/>
<evidence type="ECO:0000256" key="1">
    <source>
        <dbReference type="PROSITE-ProRule" id="PRU00042"/>
    </source>
</evidence>
<dbReference type="InterPro" id="IPR036236">
    <property type="entry name" value="Znf_C2H2_sf"/>
</dbReference>
<comment type="caution">
    <text evidence="4">The sequence shown here is derived from an EMBL/GenBank/DDBJ whole genome shotgun (WGS) entry which is preliminary data.</text>
</comment>
<feature type="region of interest" description="Disordered" evidence="2">
    <location>
        <begin position="1"/>
        <end position="30"/>
    </location>
</feature>
<dbReference type="OrthoDB" id="6910977at2759"/>
<sequence length="293" mass="32350">MDWTPTSFPSPESQAQGPEDETWATTPANQPSIHQAPYYLDSFQTPFGLGISLEGTEAPFDQTTFYPPPYPSPPVPNWSCQMGLSEPFHKPMLSGSSELGMDYLLFPNPSIDFYGSQGITASSSYGASLASTPDRQQTILAFSPYSEDTPPNFTQISEGVNGFHGEPSFPDAQNTADMSFYTQMPQPPANAFPTPPPDSNTSVLAGQTTYKSPEATVKSLATETSSGTQTRGLKRSSASRLSCNICGYKFTRASNCRDHQRKAHDPNYQRFYCRLCDVGCKRMWDLRRHEQVM</sequence>
<evidence type="ECO:0000313" key="4">
    <source>
        <dbReference type="EMBL" id="RJE24382.1"/>
    </source>
</evidence>
<reference evidence="5" key="1">
    <citation type="submission" date="2017-02" db="EMBL/GenBank/DDBJ databases">
        <authorList>
            <person name="Tafer H."/>
            <person name="Lopandic K."/>
        </authorList>
    </citation>
    <scope>NUCLEOTIDE SEQUENCE [LARGE SCALE GENOMIC DNA]</scope>
    <source>
        <strain evidence="5">CBS 366.77</strain>
    </source>
</reference>
<proteinExistence type="predicted"/>
<name>A0A3A2ZMK1_9EURO</name>
<dbReference type="SUPFAM" id="SSF57667">
    <property type="entry name" value="beta-beta-alpha zinc fingers"/>
    <property type="match status" value="1"/>
</dbReference>
<organism evidence="4 5">
    <name type="scientific">Aspergillus sclerotialis</name>
    <dbReference type="NCBI Taxonomy" id="2070753"/>
    <lineage>
        <taxon>Eukaryota</taxon>
        <taxon>Fungi</taxon>
        <taxon>Dikarya</taxon>
        <taxon>Ascomycota</taxon>
        <taxon>Pezizomycotina</taxon>
        <taxon>Eurotiomycetes</taxon>
        <taxon>Eurotiomycetidae</taxon>
        <taxon>Eurotiales</taxon>
        <taxon>Aspergillaceae</taxon>
        <taxon>Aspergillus</taxon>
        <taxon>Aspergillus subgen. Polypaecilum</taxon>
    </lineage>
</organism>
<keyword evidence="5" id="KW-1185">Reference proteome</keyword>
<dbReference type="EMBL" id="MVGC01000083">
    <property type="protein sequence ID" value="RJE24382.1"/>
    <property type="molecule type" value="Genomic_DNA"/>
</dbReference>
<protein>
    <recommendedName>
        <fullName evidence="3">C2H2-type domain-containing protein</fullName>
    </recommendedName>
</protein>